<protein>
    <recommendedName>
        <fullName evidence="1">Rad50/SbcC-type AAA domain-containing protein</fullName>
    </recommendedName>
</protein>
<proteinExistence type="predicted"/>
<dbReference type="RefSeq" id="WP_189639389.1">
    <property type="nucleotide sequence ID" value="NZ_BMZF01000001.1"/>
</dbReference>
<evidence type="ECO:0000259" key="1">
    <source>
        <dbReference type="Pfam" id="PF13476"/>
    </source>
</evidence>
<dbReference type="InterPro" id="IPR027417">
    <property type="entry name" value="P-loop_NTPase"/>
</dbReference>
<gene>
    <name evidence="2" type="ORF">GCM10008927_09490</name>
</gene>
<dbReference type="Proteomes" id="UP000634455">
    <property type="component" value="Unassembled WGS sequence"/>
</dbReference>
<organism evidence="2 3">
    <name type="scientific">Paramylibacter ulvae</name>
    <dbReference type="NCBI Taxonomy" id="1651968"/>
    <lineage>
        <taxon>Bacteria</taxon>
        <taxon>Pseudomonadati</taxon>
        <taxon>Pseudomonadota</taxon>
        <taxon>Alphaproteobacteria</taxon>
        <taxon>Rhodobacterales</taxon>
        <taxon>Paracoccaceae</taxon>
        <taxon>Paramylibacter</taxon>
    </lineage>
</organism>
<sequence>MINGFQIRALSFHGANKDPAVVSFGPGLNVIHGASNTGKSFVVEAIDFMLGGKGPLTDIPERVGYDRVVLAIENVSTGMEYTLLRSHEGGAFKLFEGIYDQELPVDDEGVTLADTHSEKNADNLSAWLLEKLDMAHSRIRKNKNNETISLSFRNLARLAIVNEEEIIQKRSPLADGNYTADTANFSAFKYLLTGTDDSALVSLRKTTPEETSREAQIDLLDDLIKNYQRQVKDIAGKPADLEEQDEKLGSALEVKARQLSLVEGTFKDLSARRRNYYKRIEEVDNRLTEISALLQRFELLDEHYDSDLQRLKGMEEAGSLFVVLGKTNCPICGASPDKQHADESCDGDIERVVAAASAEIKKIQHRKTDLVSTISTLDREQSNLQKRLPGVRASLQEVSNEINEIVAPDLKRQRASYTELSDKRVSVKEAISLYDSLEDFEARKAKLVAEDSAVSSSSNIGTELPKSVVDDFAKTFEETLNKWQFPSAGSVYFDMKSKDMVIGGKDRIAYGKGLRAITQAAFSVSLLRYCKKHEGRHPGFVTLDSPLLSYKEPDTVDEDLTDSGLKEAFYKDLNAARDDRQFIIIENVPPTAEIARSDQTIEFTGSNESGRFGLFPK</sequence>
<reference evidence="3" key="1">
    <citation type="journal article" date="2019" name="Int. J. Syst. Evol. Microbiol.">
        <title>The Global Catalogue of Microorganisms (GCM) 10K type strain sequencing project: providing services to taxonomists for standard genome sequencing and annotation.</title>
        <authorList>
            <consortium name="The Broad Institute Genomics Platform"/>
            <consortium name="The Broad Institute Genome Sequencing Center for Infectious Disease"/>
            <person name="Wu L."/>
            <person name="Ma J."/>
        </authorList>
    </citation>
    <scope>NUCLEOTIDE SEQUENCE [LARGE SCALE GENOMIC DNA]</scope>
    <source>
        <strain evidence="3">KCTC 32465</strain>
    </source>
</reference>
<accession>A0ABQ3CWQ6</accession>
<dbReference type="InterPro" id="IPR038729">
    <property type="entry name" value="Rad50/SbcC_AAA"/>
</dbReference>
<keyword evidence="3" id="KW-1185">Reference proteome</keyword>
<dbReference type="SUPFAM" id="SSF52540">
    <property type="entry name" value="P-loop containing nucleoside triphosphate hydrolases"/>
    <property type="match status" value="1"/>
</dbReference>
<dbReference type="EMBL" id="BMZF01000001">
    <property type="protein sequence ID" value="GHA46385.1"/>
    <property type="molecule type" value="Genomic_DNA"/>
</dbReference>
<dbReference type="Pfam" id="PF13476">
    <property type="entry name" value="AAA_23"/>
    <property type="match status" value="1"/>
</dbReference>
<evidence type="ECO:0000313" key="2">
    <source>
        <dbReference type="EMBL" id="GHA46385.1"/>
    </source>
</evidence>
<name>A0ABQ3CWQ6_9RHOB</name>
<comment type="caution">
    <text evidence="2">The sequence shown here is derived from an EMBL/GenBank/DDBJ whole genome shotgun (WGS) entry which is preliminary data.</text>
</comment>
<feature type="domain" description="Rad50/SbcC-type AAA" evidence="1">
    <location>
        <begin position="20"/>
        <end position="290"/>
    </location>
</feature>
<evidence type="ECO:0000313" key="3">
    <source>
        <dbReference type="Proteomes" id="UP000634455"/>
    </source>
</evidence>
<dbReference type="Gene3D" id="3.40.50.300">
    <property type="entry name" value="P-loop containing nucleotide triphosphate hydrolases"/>
    <property type="match status" value="2"/>
</dbReference>